<feature type="transmembrane region" description="Helical" evidence="1">
    <location>
        <begin position="275"/>
        <end position="292"/>
    </location>
</feature>
<comment type="caution">
    <text evidence="2">The sequence shown here is derived from an EMBL/GenBank/DDBJ whole genome shotgun (WGS) entry which is preliminary data.</text>
</comment>
<keyword evidence="1" id="KW-1133">Transmembrane helix</keyword>
<accession>A0A8S1VYA6</accession>
<dbReference type="AlphaFoldDB" id="A0A8S1VYA6"/>
<feature type="transmembrane region" description="Helical" evidence="1">
    <location>
        <begin position="330"/>
        <end position="353"/>
    </location>
</feature>
<name>A0A8S1VYA6_PAROT</name>
<proteinExistence type="predicted"/>
<evidence type="ECO:0000313" key="2">
    <source>
        <dbReference type="EMBL" id="CAD8181343.1"/>
    </source>
</evidence>
<keyword evidence="3" id="KW-1185">Reference proteome</keyword>
<evidence type="ECO:0000256" key="1">
    <source>
        <dbReference type="SAM" id="Phobius"/>
    </source>
</evidence>
<organism evidence="2 3">
    <name type="scientific">Paramecium octaurelia</name>
    <dbReference type="NCBI Taxonomy" id="43137"/>
    <lineage>
        <taxon>Eukaryota</taxon>
        <taxon>Sar</taxon>
        <taxon>Alveolata</taxon>
        <taxon>Ciliophora</taxon>
        <taxon>Intramacronucleata</taxon>
        <taxon>Oligohymenophorea</taxon>
        <taxon>Peniculida</taxon>
        <taxon>Parameciidae</taxon>
        <taxon>Paramecium</taxon>
    </lineage>
</organism>
<keyword evidence="1" id="KW-0812">Transmembrane</keyword>
<evidence type="ECO:0008006" key="4">
    <source>
        <dbReference type="Google" id="ProtNLM"/>
    </source>
</evidence>
<dbReference type="OMA" id="SHEIQIM"/>
<sequence>MILLYMLNILGNIQQLPYFHHNFTIQVAYRTNLQILIFQLQQVQIYMQLLPKRSSKLSISSDFQFYCNYNFSSTDLSNFTSTIAYYNYQSNSQCDQIQLLFSKQLHNRDVQVASLVGCKGKIMEIDTTCPISSCDSIYKVLQNNQQVIYQSPNVRGILQKQTTNSINFYEINQSNSLLYFNYDNELNQKKVLSHILIQFRNYYLQNFIALLINQLNQLRNFRRIIQLYSNMCQQIASLKIEYNEYLYANTLKVRYKYLCMHKQSIFLQCLFKDSIIIYFLMILIFPFIYWAIKLIVQIQMKSILMLIKQLFNMLGIYLQNIHQYNFQQQTILLFQYTILQGILMILLMCGFAFKAQTTNPLGLLNLDLFNISVNASSLQVAYSIYPERIIIGLSTNDTIYLFYYFYNNISIISYLNYTFEQQFSEFVLTYNSIIILIPSHEIQIMAFNFTNVFKLNQSSINNLFNNIQFNPIQIVMNTQLQSSLLYINNVDEVIIVLIDLNDYLIPVQMIHYNQTIKQINLVNELLIISYLCNNHQNICFQVWNLQNLPNYYYVENLYSFNFDDNLILQSDNQFLYVTFRNYTVQVYNPSSPYHKSLQYMLQLASPILCAPAYTSKFYLPQFQYFKSLIFSGNSFYELDGHQKFCLSYPQFIYNYTVTTGLNETALQQTPNQSITLYTNFTVFYNQENLSIKLDIDNIILKSKNFTYPMNLILNRQADYCGLMNLNQNYNQNQYCLTQYSQNFSNISNLQNYTIITSINNEYFALQNNSFIQTINKDLIEQQNLSYSNVNLSECLKSTSYIYTLYSVCLNTTSQYLLNFSLNSFGFIDNLNITQLPKTNITFLKQEASQTKFLFQVPLINQKNTNCIGITNKTTPFNFSIAQIITTTSTIQQQQQLIIFYILIGRQFQSLLYQFITVQNHEITFHSSVYIKGYSCNNNNIFTGLPNSYVLILETFYNQAIILLNNQFQSARDLFFSDLITTIPNYGNLNNTGNSIYKNGVLMQQYQFQNQSQFIVGVYYLNNLLDQSQLEPILMQGSFQTTDLIMQ</sequence>
<dbReference type="EMBL" id="CAJJDP010000075">
    <property type="protein sequence ID" value="CAD8181343.1"/>
    <property type="molecule type" value="Genomic_DNA"/>
</dbReference>
<protein>
    <recommendedName>
        <fullName evidence="4">Transmembrane protein</fullName>
    </recommendedName>
</protein>
<reference evidence="2" key="1">
    <citation type="submission" date="2021-01" db="EMBL/GenBank/DDBJ databases">
        <authorList>
            <consortium name="Genoscope - CEA"/>
            <person name="William W."/>
        </authorList>
    </citation>
    <scope>NUCLEOTIDE SEQUENCE</scope>
</reference>
<keyword evidence="1" id="KW-0472">Membrane</keyword>
<evidence type="ECO:0000313" key="3">
    <source>
        <dbReference type="Proteomes" id="UP000683925"/>
    </source>
</evidence>
<gene>
    <name evidence="2" type="ORF">POCTA_138.1.T0760267</name>
</gene>
<dbReference type="Proteomes" id="UP000683925">
    <property type="component" value="Unassembled WGS sequence"/>
</dbReference>